<evidence type="ECO:0000313" key="1">
    <source>
        <dbReference type="EMBL" id="KAK1358587.1"/>
    </source>
</evidence>
<reference evidence="1" key="1">
    <citation type="submission" date="2023-02" db="EMBL/GenBank/DDBJ databases">
        <title>Genome of toxic invasive species Heracleum sosnowskyi carries increased number of genes despite the absence of recent whole-genome duplications.</title>
        <authorList>
            <person name="Schelkunov M."/>
            <person name="Shtratnikova V."/>
            <person name="Makarenko M."/>
            <person name="Klepikova A."/>
            <person name="Omelchenko D."/>
            <person name="Novikova G."/>
            <person name="Obukhova E."/>
            <person name="Bogdanov V."/>
            <person name="Penin A."/>
            <person name="Logacheva M."/>
        </authorList>
    </citation>
    <scope>NUCLEOTIDE SEQUENCE</scope>
    <source>
        <strain evidence="1">Hsosn_3</strain>
        <tissue evidence="1">Leaf</tissue>
    </source>
</reference>
<dbReference type="Proteomes" id="UP001237642">
    <property type="component" value="Unassembled WGS sequence"/>
</dbReference>
<comment type="caution">
    <text evidence="1">The sequence shown here is derived from an EMBL/GenBank/DDBJ whole genome shotgun (WGS) entry which is preliminary data.</text>
</comment>
<dbReference type="PANTHER" id="PTHR21512:SF5">
    <property type="entry name" value="TRAFFICKING PROTEIN PARTICLE COMPLEX SUBUNIT 9"/>
    <property type="match status" value="1"/>
</dbReference>
<organism evidence="1 2">
    <name type="scientific">Heracleum sosnowskyi</name>
    <dbReference type="NCBI Taxonomy" id="360622"/>
    <lineage>
        <taxon>Eukaryota</taxon>
        <taxon>Viridiplantae</taxon>
        <taxon>Streptophyta</taxon>
        <taxon>Embryophyta</taxon>
        <taxon>Tracheophyta</taxon>
        <taxon>Spermatophyta</taxon>
        <taxon>Magnoliopsida</taxon>
        <taxon>eudicotyledons</taxon>
        <taxon>Gunneridae</taxon>
        <taxon>Pentapetalae</taxon>
        <taxon>asterids</taxon>
        <taxon>campanulids</taxon>
        <taxon>Apiales</taxon>
        <taxon>Apiaceae</taxon>
        <taxon>Apioideae</taxon>
        <taxon>apioid superclade</taxon>
        <taxon>Tordylieae</taxon>
        <taxon>Tordyliinae</taxon>
        <taxon>Heracleum</taxon>
    </lineage>
</organism>
<accession>A0AAD8H2N8</accession>
<protein>
    <submittedName>
        <fullName evidence="1">Uncharacterized protein</fullName>
    </submittedName>
</protein>
<dbReference type="GO" id="GO:0005802">
    <property type="term" value="C:trans-Golgi network"/>
    <property type="evidence" value="ECO:0007669"/>
    <property type="project" value="TreeGrafter"/>
</dbReference>
<sequence>MPIPAHVGDNSPNVAQMNDGLIEGVDRSESKNDELVKIDPYGRNWGLRFLELELSNLTGVVFEIRVPVQLESCNDKNTDLVDDDSFLAEDYLPNAPASSESSSLTEKNMKAELNASIKNLISRIKVRSQSGRNRSVELNFKDTIQTAFQTSVIYVLLPDPMAFGFRIAKSTTEVVTKLNSAEESDVQNNSSSFKGSVVAHDMTPMEVLILK</sequence>
<proteinExistence type="predicted"/>
<gene>
    <name evidence="1" type="ORF">POM88_043061</name>
</gene>
<dbReference type="PANTHER" id="PTHR21512">
    <property type="entry name" value="TRAFFICKING PROTEIN PARTICLE COMPLEX SUBUNIT 9"/>
    <property type="match status" value="1"/>
</dbReference>
<name>A0AAD8H2N8_9APIA</name>
<keyword evidence="2" id="KW-1185">Reference proteome</keyword>
<evidence type="ECO:0000313" key="2">
    <source>
        <dbReference type="Proteomes" id="UP001237642"/>
    </source>
</evidence>
<reference evidence="1" key="2">
    <citation type="submission" date="2023-05" db="EMBL/GenBank/DDBJ databases">
        <authorList>
            <person name="Schelkunov M.I."/>
        </authorList>
    </citation>
    <scope>NUCLEOTIDE SEQUENCE</scope>
    <source>
        <strain evidence="1">Hsosn_3</strain>
        <tissue evidence="1">Leaf</tissue>
    </source>
</reference>
<dbReference type="InterPro" id="IPR013935">
    <property type="entry name" value="Trs120_TRAPPC9"/>
</dbReference>
<dbReference type="EMBL" id="JAUIZM010000010">
    <property type="protein sequence ID" value="KAK1358587.1"/>
    <property type="molecule type" value="Genomic_DNA"/>
</dbReference>
<dbReference type="AlphaFoldDB" id="A0AAD8H2N8"/>